<reference evidence="3" key="1">
    <citation type="submission" date="2025-08" db="UniProtKB">
        <authorList>
            <consortium name="RefSeq"/>
        </authorList>
    </citation>
    <scope>IDENTIFICATION</scope>
</reference>
<name>A0ABM3XKQ5_ERIEU</name>
<evidence type="ECO:0000313" key="2">
    <source>
        <dbReference type="Proteomes" id="UP001652624"/>
    </source>
</evidence>
<feature type="compositionally biased region" description="Pro residues" evidence="1">
    <location>
        <begin position="13"/>
        <end position="31"/>
    </location>
</feature>
<proteinExistence type="predicted"/>
<evidence type="ECO:0000256" key="1">
    <source>
        <dbReference type="SAM" id="MobiDB-lite"/>
    </source>
</evidence>
<dbReference type="Proteomes" id="UP001652624">
    <property type="component" value="Chromosome 7"/>
</dbReference>
<gene>
    <name evidence="3" type="primary">LOC132539253</name>
</gene>
<protein>
    <submittedName>
        <fullName evidence="3">Uncharacterized protein LOC132539253</fullName>
    </submittedName>
</protein>
<keyword evidence="2" id="KW-1185">Reference proteome</keyword>
<feature type="region of interest" description="Disordered" evidence="1">
    <location>
        <begin position="251"/>
        <end position="288"/>
    </location>
</feature>
<organism evidence="2 3">
    <name type="scientific">Erinaceus europaeus</name>
    <name type="common">Western European hedgehog</name>
    <dbReference type="NCBI Taxonomy" id="9365"/>
    <lineage>
        <taxon>Eukaryota</taxon>
        <taxon>Metazoa</taxon>
        <taxon>Chordata</taxon>
        <taxon>Craniata</taxon>
        <taxon>Vertebrata</taxon>
        <taxon>Euteleostomi</taxon>
        <taxon>Mammalia</taxon>
        <taxon>Eutheria</taxon>
        <taxon>Laurasiatheria</taxon>
        <taxon>Eulipotyphla</taxon>
        <taxon>Erinaceidae</taxon>
        <taxon>Erinaceinae</taxon>
        <taxon>Erinaceus</taxon>
    </lineage>
</organism>
<sequence>MRNRQACYHPRGPCLPPSSPSPTLPPSPPPSLASSPLPAIHPYFVLVPTGDLWADSSPPGPTHPDMLQTLPRSPPACGSLRACPLRRTPGVPSLRSQSSLHHFLGAPLSALNSSFALDLPSGPTLTSRHQGSLAPLPCTPPAQSYPLPTSSTLLGHPPSRPRGWVGTWPPRSWGNLAPVGHRDQRLGGTCRTAGQNSYRPLKHLSPGSLFSEPMHRPPHLEEAPVSCAWTEIRKGLMGQKWRLPCLSSSVHSTGPERPSWGNQKSAACPPRKEPQQLRFGLGGPDASR</sequence>
<accession>A0ABM3XKQ5</accession>
<feature type="region of interest" description="Disordered" evidence="1">
    <location>
        <begin position="1"/>
        <end position="33"/>
    </location>
</feature>
<dbReference type="RefSeq" id="XP_060049402.1">
    <property type="nucleotide sequence ID" value="XM_060193419.1"/>
</dbReference>
<evidence type="ECO:0000313" key="3">
    <source>
        <dbReference type="RefSeq" id="XP_060049402.1"/>
    </source>
</evidence>
<dbReference type="GeneID" id="132539253"/>